<evidence type="ECO:0000313" key="2">
    <source>
        <dbReference type="EMBL" id="PWA04812.1"/>
    </source>
</evidence>
<proteinExistence type="predicted"/>
<organism evidence="2 3">
    <name type="scientific">Pueribacillus theae</name>
    <dbReference type="NCBI Taxonomy" id="2171751"/>
    <lineage>
        <taxon>Bacteria</taxon>
        <taxon>Bacillati</taxon>
        <taxon>Bacillota</taxon>
        <taxon>Bacilli</taxon>
        <taxon>Bacillales</taxon>
        <taxon>Bacillaceae</taxon>
        <taxon>Pueribacillus</taxon>
    </lineage>
</organism>
<keyword evidence="3" id="KW-1185">Reference proteome</keyword>
<dbReference type="AlphaFoldDB" id="A0A2U1JI52"/>
<name>A0A2U1JI52_9BACI</name>
<dbReference type="OrthoDB" id="2940764at2"/>
<comment type="caution">
    <text evidence="2">The sequence shown here is derived from an EMBL/GenBank/DDBJ whole genome shotgun (WGS) entry which is preliminary data.</text>
</comment>
<dbReference type="Proteomes" id="UP000245998">
    <property type="component" value="Unassembled WGS sequence"/>
</dbReference>
<dbReference type="EMBL" id="QCZG01000087">
    <property type="protein sequence ID" value="PWA04812.1"/>
    <property type="molecule type" value="Genomic_DNA"/>
</dbReference>
<evidence type="ECO:0000313" key="3">
    <source>
        <dbReference type="Proteomes" id="UP000245998"/>
    </source>
</evidence>
<evidence type="ECO:0000256" key="1">
    <source>
        <dbReference type="SAM" id="Coils"/>
    </source>
</evidence>
<sequence length="113" mass="13070">MMTMTLEKAAYFLRSEYGMEYNGKGITCANVAEWVEKGLIRAKGDKNHITIDRVALAEFVEDSRWQGTAYEKGIDDQTKIERLLDEVMKLRKENERLQKENTEYALKLGIGDF</sequence>
<protein>
    <submittedName>
        <fullName evidence="2">Uncharacterized protein</fullName>
    </submittedName>
</protein>
<feature type="coiled-coil region" evidence="1">
    <location>
        <begin position="80"/>
        <end position="107"/>
    </location>
</feature>
<accession>A0A2U1JI52</accession>
<keyword evidence="1" id="KW-0175">Coiled coil</keyword>
<gene>
    <name evidence="2" type="ORF">DCC39_18620</name>
</gene>
<reference evidence="2 3" key="1">
    <citation type="submission" date="2018-04" db="EMBL/GenBank/DDBJ databases">
        <title>Camelliibacillus theae gen. nov., sp. nov., isolated from Pu'er tea.</title>
        <authorList>
            <person name="Niu L."/>
        </authorList>
    </citation>
    <scope>NUCLEOTIDE SEQUENCE [LARGE SCALE GENOMIC DNA]</scope>
    <source>
        <strain evidence="2 3">T8</strain>
    </source>
</reference>
<dbReference type="RefSeq" id="WP_116556380.1">
    <property type="nucleotide sequence ID" value="NZ_QCZG01000087.1"/>
</dbReference>